<comment type="caution">
    <text evidence="2">The sequence shown here is derived from an EMBL/GenBank/DDBJ whole genome shotgun (WGS) entry which is preliminary data.</text>
</comment>
<evidence type="ECO:0000313" key="3">
    <source>
        <dbReference type="Proteomes" id="UP001603857"/>
    </source>
</evidence>
<gene>
    <name evidence="2" type="ORF">Fmac_001865</name>
</gene>
<keyword evidence="3" id="KW-1185">Reference proteome</keyword>
<feature type="region of interest" description="Disordered" evidence="1">
    <location>
        <begin position="1"/>
        <end position="25"/>
    </location>
</feature>
<evidence type="ECO:0000313" key="2">
    <source>
        <dbReference type="EMBL" id="KAL2347865.1"/>
    </source>
</evidence>
<reference evidence="2 3" key="1">
    <citation type="submission" date="2024-08" db="EMBL/GenBank/DDBJ databases">
        <title>Insights into the chromosomal genome structure of Flemingia macrophylla.</title>
        <authorList>
            <person name="Ding Y."/>
            <person name="Zhao Y."/>
            <person name="Bi W."/>
            <person name="Wu M."/>
            <person name="Zhao G."/>
            <person name="Gong Y."/>
            <person name="Li W."/>
            <person name="Zhang P."/>
        </authorList>
    </citation>
    <scope>NUCLEOTIDE SEQUENCE [LARGE SCALE GENOMIC DNA]</scope>
    <source>
        <strain evidence="2">DYQJB</strain>
        <tissue evidence="2">Leaf</tissue>
    </source>
</reference>
<accession>A0ABD1NIB2</accession>
<sequence length="109" mass="12403">MPVHEDLATSLRESPRATHLPEGDWRAPRAIRHHTSRDCSYSTHGPWWAWRTGPTKEPTKYNTSFEHNQPEKGIPMAMAEAKLQAKALEVLCSNDNTAMETLFSHIYSS</sequence>
<name>A0ABD1NIB2_9FABA</name>
<organism evidence="2 3">
    <name type="scientific">Flemingia macrophylla</name>
    <dbReference type="NCBI Taxonomy" id="520843"/>
    <lineage>
        <taxon>Eukaryota</taxon>
        <taxon>Viridiplantae</taxon>
        <taxon>Streptophyta</taxon>
        <taxon>Embryophyta</taxon>
        <taxon>Tracheophyta</taxon>
        <taxon>Spermatophyta</taxon>
        <taxon>Magnoliopsida</taxon>
        <taxon>eudicotyledons</taxon>
        <taxon>Gunneridae</taxon>
        <taxon>Pentapetalae</taxon>
        <taxon>rosids</taxon>
        <taxon>fabids</taxon>
        <taxon>Fabales</taxon>
        <taxon>Fabaceae</taxon>
        <taxon>Papilionoideae</taxon>
        <taxon>50 kb inversion clade</taxon>
        <taxon>NPAAA clade</taxon>
        <taxon>indigoferoid/millettioid clade</taxon>
        <taxon>Phaseoleae</taxon>
        <taxon>Flemingia</taxon>
    </lineage>
</organism>
<dbReference type="EMBL" id="JBGMDY010000001">
    <property type="protein sequence ID" value="KAL2347865.1"/>
    <property type="molecule type" value="Genomic_DNA"/>
</dbReference>
<dbReference type="Proteomes" id="UP001603857">
    <property type="component" value="Unassembled WGS sequence"/>
</dbReference>
<dbReference type="AlphaFoldDB" id="A0ABD1NIB2"/>
<protein>
    <submittedName>
        <fullName evidence="2">Uncharacterized protein</fullName>
    </submittedName>
</protein>
<proteinExistence type="predicted"/>
<evidence type="ECO:0000256" key="1">
    <source>
        <dbReference type="SAM" id="MobiDB-lite"/>
    </source>
</evidence>